<keyword evidence="1" id="KW-0813">Transport</keyword>
<dbReference type="Proteomes" id="UP000823638">
    <property type="component" value="Unassembled WGS sequence"/>
</dbReference>
<organism evidence="5 6">
    <name type="scientific">Candidatus Gallitreponema excrementavium</name>
    <dbReference type="NCBI Taxonomy" id="2840840"/>
    <lineage>
        <taxon>Bacteria</taxon>
        <taxon>Pseudomonadati</taxon>
        <taxon>Spirochaetota</taxon>
        <taxon>Spirochaetia</taxon>
        <taxon>Spirochaetales</taxon>
        <taxon>Candidatus Gallitreponema</taxon>
    </lineage>
</organism>
<evidence type="ECO:0000313" key="6">
    <source>
        <dbReference type="Proteomes" id="UP000823638"/>
    </source>
</evidence>
<accession>A0A9D9HNC1</accession>
<sequence length="255" mass="28545">MAIFEKEEMEIKNLKIFYGNMEDNPVFDGFSLKVKTKSITAILAPSGTGKTTFLSFLAFPDSKKFNVSCDFNSFSPFVSCVFQEPRLFPWLSVIENVALPLRRFYGKKKRLELAGLLLKENSLYGLRDRFPCEISGGEKGRVSIARALAYAGFCSHNGLLPLILLDEPCKSQDQEKKNEFYGNLRNLVEKKSATVIFVTHSIEEALSVADRILVFKDRPVSLAGDFSITKNYTGSGQSNPGKIARLELMEILSKS</sequence>
<dbReference type="PANTHER" id="PTHR42788:SF13">
    <property type="entry name" value="ALIPHATIC SULFONATES IMPORT ATP-BINDING PROTEIN SSUB"/>
    <property type="match status" value="1"/>
</dbReference>
<dbReference type="Pfam" id="PF00005">
    <property type="entry name" value="ABC_tran"/>
    <property type="match status" value="1"/>
</dbReference>
<keyword evidence="3 5" id="KW-0067">ATP-binding</keyword>
<dbReference type="InterPro" id="IPR003439">
    <property type="entry name" value="ABC_transporter-like_ATP-bd"/>
</dbReference>
<reference evidence="5" key="2">
    <citation type="journal article" date="2021" name="PeerJ">
        <title>Extensive microbial diversity within the chicken gut microbiome revealed by metagenomics and culture.</title>
        <authorList>
            <person name="Gilroy R."/>
            <person name="Ravi A."/>
            <person name="Getino M."/>
            <person name="Pursley I."/>
            <person name="Horton D.L."/>
            <person name="Alikhan N.F."/>
            <person name="Baker D."/>
            <person name="Gharbi K."/>
            <person name="Hall N."/>
            <person name="Watson M."/>
            <person name="Adriaenssens E.M."/>
            <person name="Foster-Nyarko E."/>
            <person name="Jarju S."/>
            <person name="Secka A."/>
            <person name="Antonio M."/>
            <person name="Oren A."/>
            <person name="Chaudhuri R.R."/>
            <person name="La Ragione R."/>
            <person name="Hildebrand F."/>
            <person name="Pallen M.J."/>
        </authorList>
    </citation>
    <scope>NUCLEOTIDE SEQUENCE</scope>
    <source>
        <strain evidence="5">10532</strain>
    </source>
</reference>
<evidence type="ECO:0000256" key="2">
    <source>
        <dbReference type="ARBA" id="ARBA00022741"/>
    </source>
</evidence>
<evidence type="ECO:0000259" key="4">
    <source>
        <dbReference type="PROSITE" id="PS50893"/>
    </source>
</evidence>
<comment type="caution">
    <text evidence="5">The sequence shown here is derived from an EMBL/GenBank/DDBJ whole genome shotgun (WGS) entry which is preliminary data.</text>
</comment>
<gene>
    <name evidence="5" type="ORF">IAA81_01955</name>
</gene>
<dbReference type="SUPFAM" id="SSF52540">
    <property type="entry name" value="P-loop containing nucleoside triphosphate hydrolases"/>
    <property type="match status" value="1"/>
</dbReference>
<dbReference type="PROSITE" id="PS50893">
    <property type="entry name" value="ABC_TRANSPORTER_2"/>
    <property type="match status" value="1"/>
</dbReference>
<dbReference type="GO" id="GO:0016887">
    <property type="term" value="F:ATP hydrolysis activity"/>
    <property type="evidence" value="ECO:0007669"/>
    <property type="project" value="InterPro"/>
</dbReference>
<dbReference type="GO" id="GO:0005524">
    <property type="term" value="F:ATP binding"/>
    <property type="evidence" value="ECO:0007669"/>
    <property type="project" value="UniProtKB-KW"/>
</dbReference>
<dbReference type="Gene3D" id="3.40.50.300">
    <property type="entry name" value="P-loop containing nucleotide triphosphate hydrolases"/>
    <property type="match status" value="1"/>
</dbReference>
<dbReference type="EMBL" id="JADIMM010000023">
    <property type="protein sequence ID" value="MBO8456975.1"/>
    <property type="molecule type" value="Genomic_DNA"/>
</dbReference>
<dbReference type="InterPro" id="IPR050166">
    <property type="entry name" value="ABC_transporter_ATP-bind"/>
</dbReference>
<reference evidence="5" key="1">
    <citation type="submission" date="2020-10" db="EMBL/GenBank/DDBJ databases">
        <authorList>
            <person name="Gilroy R."/>
        </authorList>
    </citation>
    <scope>NUCLEOTIDE SEQUENCE</scope>
    <source>
        <strain evidence="5">10532</strain>
    </source>
</reference>
<dbReference type="SMART" id="SM00382">
    <property type="entry name" value="AAA"/>
    <property type="match status" value="1"/>
</dbReference>
<feature type="domain" description="ABC transporter" evidence="4">
    <location>
        <begin position="11"/>
        <end position="242"/>
    </location>
</feature>
<dbReference type="PANTHER" id="PTHR42788">
    <property type="entry name" value="TAURINE IMPORT ATP-BINDING PROTEIN-RELATED"/>
    <property type="match status" value="1"/>
</dbReference>
<evidence type="ECO:0000313" key="5">
    <source>
        <dbReference type="EMBL" id="MBO8456975.1"/>
    </source>
</evidence>
<dbReference type="InterPro" id="IPR003593">
    <property type="entry name" value="AAA+_ATPase"/>
</dbReference>
<name>A0A9D9HNC1_9SPIR</name>
<evidence type="ECO:0000256" key="3">
    <source>
        <dbReference type="ARBA" id="ARBA00022840"/>
    </source>
</evidence>
<evidence type="ECO:0000256" key="1">
    <source>
        <dbReference type="ARBA" id="ARBA00022448"/>
    </source>
</evidence>
<proteinExistence type="predicted"/>
<keyword evidence="2" id="KW-0547">Nucleotide-binding</keyword>
<dbReference type="InterPro" id="IPR027417">
    <property type="entry name" value="P-loop_NTPase"/>
</dbReference>
<dbReference type="AlphaFoldDB" id="A0A9D9HNC1"/>
<protein>
    <submittedName>
        <fullName evidence="5">ATP-binding cassette domain-containing protein</fullName>
    </submittedName>
</protein>